<evidence type="ECO:0000256" key="2">
    <source>
        <dbReference type="ARBA" id="ARBA00022679"/>
    </source>
</evidence>
<dbReference type="RefSeq" id="WP_020933600.1">
    <property type="nucleotide sequence ID" value="NC_021915.1"/>
</dbReference>
<dbReference type="EMBL" id="CP003924">
    <property type="protein sequence ID" value="AGS33665.1"/>
    <property type="molecule type" value="Genomic_DNA"/>
</dbReference>
<dbReference type="AlphaFoldDB" id="S5SZG3"/>
<sequence length="203" mass="22381">MSDPKYSTFERMSSGQWYLPGSEELEAIHTHTRKRLREFNALGNLDLDRAEALLGEILADGSAVPEWWAPTQVEYGRNTTFGEGCFVNVNMVILDCAPVTVGARTMFGPNCELITVGHPVNDLQMRRDGWEQARPITIGEDCWFGSRVSVMPGVRVGDRCVVGAGAVITKDVPDDSLVMGVPGRVVRTLNQEGDALEREELDV</sequence>
<dbReference type="Pfam" id="PF12464">
    <property type="entry name" value="Mac"/>
    <property type="match status" value="1"/>
</dbReference>
<dbReference type="PANTHER" id="PTHR23416">
    <property type="entry name" value="SIALIC ACID SYNTHASE-RELATED"/>
    <property type="match status" value="1"/>
</dbReference>
<accession>S5SZG3</accession>
<reference evidence="4 5" key="1">
    <citation type="submission" date="2012-11" db="EMBL/GenBank/DDBJ databases">
        <title>The complete genome sequence of Corynebacterium maris Coryn-1 (=DSM 45190).</title>
        <authorList>
            <person name="Schaffert L."/>
            <person name="Albersmeier A."/>
            <person name="Kalinowski J."/>
            <person name="Ruckert C."/>
        </authorList>
    </citation>
    <scope>NUCLEOTIDE SEQUENCE [LARGE SCALE GENOMIC DNA]</scope>
    <source>
        <strain evidence="5">Coryn-1</strain>
    </source>
</reference>
<dbReference type="SMART" id="SM01266">
    <property type="entry name" value="Mac"/>
    <property type="match status" value="1"/>
</dbReference>
<gene>
    <name evidence="4" type="ORF">B841_00910</name>
</gene>
<dbReference type="PATRIC" id="fig|1224163.3.peg.181"/>
<dbReference type="InterPro" id="IPR024688">
    <property type="entry name" value="Mac_dom"/>
</dbReference>
<evidence type="ECO:0000256" key="1">
    <source>
        <dbReference type="ARBA" id="ARBA00007274"/>
    </source>
</evidence>
<dbReference type="InterPro" id="IPR001451">
    <property type="entry name" value="Hexapep"/>
</dbReference>
<dbReference type="SUPFAM" id="SSF51161">
    <property type="entry name" value="Trimeric LpxA-like enzymes"/>
    <property type="match status" value="1"/>
</dbReference>
<proteinExistence type="inferred from homology"/>
<dbReference type="CDD" id="cd03357">
    <property type="entry name" value="LbH_MAT_GAT"/>
    <property type="match status" value="1"/>
</dbReference>
<dbReference type="STRING" id="1224163.B841_00910"/>
<organism evidence="4 5">
    <name type="scientific">Corynebacterium maris DSM 45190</name>
    <dbReference type="NCBI Taxonomy" id="1224163"/>
    <lineage>
        <taxon>Bacteria</taxon>
        <taxon>Bacillati</taxon>
        <taxon>Actinomycetota</taxon>
        <taxon>Actinomycetes</taxon>
        <taxon>Mycobacteriales</taxon>
        <taxon>Corynebacteriaceae</taxon>
        <taxon>Corynebacterium</taxon>
    </lineage>
</organism>
<keyword evidence="2 4" id="KW-0808">Transferase</keyword>
<name>S5SZG3_9CORY</name>
<evidence type="ECO:0000313" key="4">
    <source>
        <dbReference type="EMBL" id="AGS33665.1"/>
    </source>
</evidence>
<dbReference type="Proteomes" id="UP000015388">
    <property type="component" value="Chromosome"/>
</dbReference>
<dbReference type="InterPro" id="IPR011004">
    <property type="entry name" value="Trimer_LpxA-like_sf"/>
</dbReference>
<dbReference type="InterPro" id="IPR051159">
    <property type="entry name" value="Hexapeptide_acetyltransf"/>
</dbReference>
<keyword evidence="5" id="KW-1185">Reference proteome</keyword>
<evidence type="ECO:0000313" key="5">
    <source>
        <dbReference type="Proteomes" id="UP000015388"/>
    </source>
</evidence>
<dbReference type="eggNOG" id="COG0110">
    <property type="taxonomic scope" value="Bacteria"/>
</dbReference>
<dbReference type="GO" id="GO:0008374">
    <property type="term" value="F:O-acyltransferase activity"/>
    <property type="evidence" value="ECO:0007669"/>
    <property type="project" value="TreeGrafter"/>
</dbReference>
<evidence type="ECO:0000259" key="3">
    <source>
        <dbReference type="SMART" id="SM01266"/>
    </source>
</evidence>
<dbReference type="Pfam" id="PF14602">
    <property type="entry name" value="Hexapep_2"/>
    <property type="match status" value="1"/>
</dbReference>
<dbReference type="PANTHER" id="PTHR23416:SF23">
    <property type="entry name" value="ACETYLTRANSFERASE C18B11.09C-RELATED"/>
    <property type="match status" value="1"/>
</dbReference>
<dbReference type="HOGENOM" id="CLU_051638_3_4_11"/>
<dbReference type="Gene3D" id="2.160.10.10">
    <property type="entry name" value="Hexapeptide repeat proteins"/>
    <property type="match status" value="1"/>
</dbReference>
<comment type="similarity">
    <text evidence="1">Belongs to the transferase hexapeptide repeat family.</text>
</comment>
<protein>
    <submittedName>
        <fullName evidence="4">O-acetyltransferase</fullName>
    </submittedName>
</protein>
<dbReference type="GO" id="GO:0005829">
    <property type="term" value="C:cytosol"/>
    <property type="evidence" value="ECO:0007669"/>
    <property type="project" value="TreeGrafter"/>
</dbReference>
<feature type="domain" description="Maltose/galactoside acetyltransferase" evidence="3">
    <location>
        <begin position="9"/>
        <end position="63"/>
    </location>
</feature>
<dbReference type="GO" id="GO:0016407">
    <property type="term" value="F:acetyltransferase activity"/>
    <property type="evidence" value="ECO:0007669"/>
    <property type="project" value="InterPro"/>
</dbReference>
<dbReference type="KEGG" id="cmd:B841_00910"/>